<evidence type="ECO:0000313" key="1">
    <source>
        <dbReference type="EMBL" id="MDC3982318.1"/>
    </source>
</evidence>
<protein>
    <recommendedName>
        <fullName evidence="3">STAS/SEC14 domain-containing protein</fullName>
    </recommendedName>
</protein>
<dbReference type="AlphaFoldDB" id="A0A9X3X4W8"/>
<gene>
    <name evidence="1" type="ORF">KEG57_17505</name>
</gene>
<dbReference type="Proteomes" id="UP001151081">
    <property type="component" value="Unassembled WGS sequence"/>
</dbReference>
<keyword evidence="2" id="KW-1185">Reference proteome</keyword>
<dbReference type="RefSeq" id="WP_272420818.1">
    <property type="nucleotide sequence ID" value="NZ_JAGTJJ010000007.1"/>
</dbReference>
<accession>A0A9X3X4W8</accession>
<dbReference type="EMBL" id="JAGTJJ010000007">
    <property type="protein sequence ID" value="MDC3982318.1"/>
    <property type="molecule type" value="Genomic_DNA"/>
</dbReference>
<evidence type="ECO:0008006" key="3">
    <source>
        <dbReference type="Google" id="ProtNLM"/>
    </source>
</evidence>
<comment type="caution">
    <text evidence="1">The sequence shown here is derived from an EMBL/GenBank/DDBJ whole genome shotgun (WGS) entry which is preliminary data.</text>
</comment>
<name>A0A9X3X4W8_9BACT</name>
<reference evidence="1 2" key="1">
    <citation type="submission" date="2021-04" db="EMBL/GenBank/DDBJ databases">
        <title>Genome analysis of Polyangium sp.</title>
        <authorList>
            <person name="Li Y."/>
            <person name="Wang J."/>
        </authorList>
    </citation>
    <scope>NUCLEOTIDE SEQUENCE [LARGE SCALE GENOMIC DNA]</scope>
    <source>
        <strain evidence="1 2">SDU14</strain>
    </source>
</reference>
<sequence>MTTAGDPSVGTELRFGAHRLAFEEPDTVHIELCGELGDELQSLVEALEAWSVGRPYILTLASVSRVTTWTAGARKVALSSHQIRLPPRALALYGGGFALRMSVEMLMRATAVLGARDRYFFHGHDEAEARAWLTDMRPKLAGAARA</sequence>
<proteinExistence type="predicted"/>
<evidence type="ECO:0000313" key="2">
    <source>
        <dbReference type="Proteomes" id="UP001151081"/>
    </source>
</evidence>
<organism evidence="1 2">
    <name type="scientific">Polyangium jinanense</name>
    <dbReference type="NCBI Taxonomy" id="2829994"/>
    <lineage>
        <taxon>Bacteria</taxon>
        <taxon>Pseudomonadati</taxon>
        <taxon>Myxococcota</taxon>
        <taxon>Polyangia</taxon>
        <taxon>Polyangiales</taxon>
        <taxon>Polyangiaceae</taxon>
        <taxon>Polyangium</taxon>
    </lineage>
</organism>